<feature type="domain" description="Thiamine pyrophosphate enzyme central" evidence="4">
    <location>
        <begin position="189"/>
        <end position="319"/>
    </location>
</feature>
<dbReference type="InterPro" id="IPR029035">
    <property type="entry name" value="DHS-like_NAD/FAD-binding_dom"/>
</dbReference>
<dbReference type="InterPro" id="IPR045229">
    <property type="entry name" value="TPP_enz"/>
</dbReference>
<dbReference type="PROSITE" id="PS00187">
    <property type="entry name" value="TPP_ENZYMES"/>
    <property type="match status" value="1"/>
</dbReference>
<dbReference type="Pfam" id="PF02776">
    <property type="entry name" value="TPP_enzyme_N"/>
    <property type="match status" value="1"/>
</dbReference>
<dbReference type="EMBL" id="JARMQG010000143">
    <property type="protein sequence ID" value="MED3563137.1"/>
    <property type="molecule type" value="Genomic_DNA"/>
</dbReference>
<dbReference type="InterPro" id="IPR012000">
    <property type="entry name" value="Thiamin_PyroP_enz_cen_dom"/>
</dbReference>
<dbReference type="SUPFAM" id="SSF52467">
    <property type="entry name" value="DHS-like NAD/FAD-binding domain"/>
    <property type="match status" value="1"/>
</dbReference>
<accession>A0ABU6NCT1</accession>
<dbReference type="Gene3D" id="3.40.50.1220">
    <property type="entry name" value="TPP-binding domain"/>
    <property type="match status" value="1"/>
</dbReference>
<keyword evidence="8" id="KW-1185">Reference proteome</keyword>
<dbReference type="Gene3D" id="3.40.50.970">
    <property type="match status" value="2"/>
</dbReference>
<evidence type="ECO:0000256" key="3">
    <source>
        <dbReference type="RuleBase" id="RU362132"/>
    </source>
</evidence>
<organism evidence="7 8">
    <name type="scientific">Bacillus xiapuensis</name>
    <dbReference type="NCBI Taxonomy" id="2014075"/>
    <lineage>
        <taxon>Bacteria</taxon>
        <taxon>Bacillati</taxon>
        <taxon>Bacillota</taxon>
        <taxon>Bacilli</taxon>
        <taxon>Bacillales</taxon>
        <taxon>Bacillaceae</taxon>
        <taxon>Bacillus</taxon>
    </lineage>
</organism>
<evidence type="ECO:0000259" key="5">
    <source>
        <dbReference type="Pfam" id="PF02775"/>
    </source>
</evidence>
<evidence type="ECO:0000313" key="8">
    <source>
        <dbReference type="Proteomes" id="UP001330749"/>
    </source>
</evidence>
<keyword evidence="2 3" id="KW-0786">Thiamine pyrophosphate</keyword>
<protein>
    <submittedName>
        <fullName evidence="7">Acetolactate synthase large subunit</fullName>
        <ecNumber evidence="7">2.2.1.6</ecNumber>
    </submittedName>
</protein>
<proteinExistence type="inferred from homology"/>
<dbReference type="CDD" id="cd07035">
    <property type="entry name" value="TPP_PYR_POX_like"/>
    <property type="match status" value="1"/>
</dbReference>
<dbReference type="InterPro" id="IPR000399">
    <property type="entry name" value="TPP-bd_CS"/>
</dbReference>
<dbReference type="SUPFAM" id="SSF52518">
    <property type="entry name" value="Thiamin diphosphate-binding fold (THDP-binding)"/>
    <property type="match status" value="2"/>
</dbReference>
<dbReference type="Proteomes" id="UP001330749">
    <property type="component" value="Unassembled WGS sequence"/>
</dbReference>
<feature type="domain" description="Thiamine pyrophosphate enzyme N-terminal TPP-binding" evidence="6">
    <location>
        <begin position="1"/>
        <end position="116"/>
    </location>
</feature>
<evidence type="ECO:0000256" key="1">
    <source>
        <dbReference type="ARBA" id="ARBA00007812"/>
    </source>
</evidence>
<name>A0ABU6NCT1_9BACI</name>
<dbReference type="Pfam" id="PF02775">
    <property type="entry name" value="TPP_enzyme_C"/>
    <property type="match status" value="1"/>
</dbReference>
<dbReference type="RefSeq" id="WP_327968170.1">
    <property type="nucleotide sequence ID" value="NZ_JARMQG010000143.1"/>
</dbReference>
<reference evidence="7 8" key="1">
    <citation type="submission" date="2023-03" db="EMBL/GenBank/DDBJ databases">
        <title>Bacillus Genome Sequencing.</title>
        <authorList>
            <person name="Dunlap C."/>
        </authorList>
    </citation>
    <scope>NUCLEOTIDE SEQUENCE [LARGE SCALE GENOMIC DNA]</scope>
    <source>
        <strain evidence="7 8">B-14544</strain>
    </source>
</reference>
<comment type="caution">
    <text evidence="7">The sequence shown here is derived from an EMBL/GenBank/DDBJ whole genome shotgun (WGS) entry which is preliminary data.</text>
</comment>
<evidence type="ECO:0000313" key="7">
    <source>
        <dbReference type="EMBL" id="MED3563137.1"/>
    </source>
</evidence>
<dbReference type="Pfam" id="PF00205">
    <property type="entry name" value="TPP_enzyme_M"/>
    <property type="match status" value="1"/>
</dbReference>
<dbReference type="PANTHER" id="PTHR18968:SF129">
    <property type="entry name" value="ACETOLACTATE SYNTHASE"/>
    <property type="match status" value="1"/>
</dbReference>
<feature type="domain" description="Thiamine pyrophosphate enzyme TPP-binding" evidence="5">
    <location>
        <begin position="378"/>
        <end position="522"/>
    </location>
</feature>
<gene>
    <name evidence="7" type="ORF">P4447_11855</name>
</gene>
<sequence length="533" mass="58567">MKASDLLVNCLENEGVEYIFGIIGSEVIDLANSLSKSEKITYIPVRHEQGAAFMADVYGRLSGKPGVCLATLGPGATNLLTGIASANLDHSPVIAITGQKSLNVQHKDAHQYIDIVKVFEPVVKWSVQIKDANTIPEIIRKSFRLSSSEKPGAIVMEVPENIAKANATTKPLSIPPDPKSVPAEESFIQAVQLLHQCKKPFIILGNGVIRQNAVKEIQAFIEHLGCPAANSFMAKGVLPKEHPQNYYTFGFKEKDYVLRGIEESDLLVVIGFDFNEKFPYEWNEKKVPVLHIDPLPADVKEGYPVKGELVGNLKETLRLLLEKDVSPKPWEPSGELKKRIDDANSLNKNMDNPENLTIENILHVLEKLSTEQTVIISDVGAHKVATARTFQPKHAKQLVISNGLASMGISIPGAIGAKLAAPEKTVIVLTGDGGALMNFAELETAKRLGLNFIIILLNDSMLKLEVETMNKAFGESYGVTFSNPDFVQLAQSFGINGMRVNHITEFKEMLATVMKNLNNIFLIDTIIKENKKE</sequence>
<dbReference type="InterPro" id="IPR029061">
    <property type="entry name" value="THDP-binding"/>
</dbReference>
<dbReference type="PANTHER" id="PTHR18968">
    <property type="entry name" value="THIAMINE PYROPHOSPHATE ENZYMES"/>
    <property type="match status" value="1"/>
</dbReference>
<keyword evidence="7" id="KW-0808">Transferase</keyword>
<evidence type="ECO:0000259" key="4">
    <source>
        <dbReference type="Pfam" id="PF00205"/>
    </source>
</evidence>
<dbReference type="InterPro" id="IPR011766">
    <property type="entry name" value="TPP_enzyme_TPP-bd"/>
</dbReference>
<dbReference type="EC" id="2.2.1.6" evidence="7"/>
<dbReference type="NCBIfam" id="NF006187">
    <property type="entry name" value="PRK08322.1"/>
    <property type="match status" value="1"/>
</dbReference>
<dbReference type="InterPro" id="IPR012001">
    <property type="entry name" value="Thiamin_PyroP_enz_TPP-bd_dom"/>
</dbReference>
<comment type="similarity">
    <text evidence="1 3">Belongs to the TPP enzyme family.</text>
</comment>
<evidence type="ECO:0000259" key="6">
    <source>
        <dbReference type="Pfam" id="PF02776"/>
    </source>
</evidence>
<evidence type="ECO:0000256" key="2">
    <source>
        <dbReference type="ARBA" id="ARBA00023052"/>
    </source>
</evidence>
<dbReference type="GO" id="GO:0003984">
    <property type="term" value="F:acetolactate synthase activity"/>
    <property type="evidence" value="ECO:0007669"/>
    <property type="project" value="UniProtKB-EC"/>
</dbReference>